<comment type="caution">
    <text evidence="1">The sequence shown here is derived from an EMBL/GenBank/DDBJ whole genome shotgun (WGS) entry which is preliminary data.</text>
</comment>
<sequence>MWGNKEEEIDMDVFEGMNEFRCPKCNRLFLRYKLKGELVAQIKCTRCKTVATLQVTGR</sequence>
<accession>A0A4R7KTP2</accession>
<keyword evidence="2" id="KW-1185">Reference proteome</keyword>
<name>A0A4R7KTP2_9CLOT</name>
<protein>
    <recommendedName>
        <fullName evidence="3">Mu-like prophage protein Com</fullName>
    </recommendedName>
</protein>
<organism evidence="1 2">
    <name type="scientific">Fonticella tunisiensis</name>
    <dbReference type="NCBI Taxonomy" id="1096341"/>
    <lineage>
        <taxon>Bacteria</taxon>
        <taxon>Bacillati</taxon>
        <taxon>Bacillota</taxon>
        <taxon>Clostridia</taxon>
        <taxon>Eubacteriales</taxon>
        <taxon>Clostridiaceae</taxon>
        <taxon>Fonticella</taxon>
    </lineage>
</organism>
<dbReference type="EMBL" id="SOAZ01000002">
    <property type="protein sequence ID" value="TDT63389.1"/>
    <property type="molecule type" value="Genomic_DNA"/>
</dbReference>
<evidence type="ECO:0000313" key="2">
    <source>
        <dbReference type="Proteomes" id="UP000295325"/>
    </source>
</evidence>
<evidence type="ECO:0008006" key="3">
    <source>
        <dbReference type="Google" id="ProtNLM"/>
    </source>
</evidence>
<dbReference type="AlphaFoldDB" id="A0A4R7KTP2"/>
<reference evidence="1 2" key="1">
    <citation type="submission" date="2019-03" db="EMBL/GenBank/DDBJ databases">
        <title>Genomic Encyclopedia of Type Strains, Phase IV (KMG-IV): sequencing the most valuable type-strain genomes for metagenomic binning, comparative biology and taxonomic classification.</title>
        <authorList>
            <person name="Goeker M."/>
        </authorList>
    </citation>
    <scope>NUCLEOTIDE SEQUENCE [LARGE SCALE GENOMIC DNA]</scope>
    <source>
        <strain evidence="1 2">DSM 24455</strain>
    </source>
</reference>
<proteinExistence type="predicted"/>
<gene>
    <name evidence="1" type="ORF">EDD71_102151</name>
</gene>
<dbReference type="Proteomes" id="UP000295325">
    <property type="component" value="Unassembled WGS sequence"/>
</dbReference>
<evidence type="ECO:0000313" key="1">
    <source>
        <dbReference type="EMBL" id="TDT63389.1"/>
    </source>
</evidence>